<dbReference type="GeneID" id="9187320"/>
<dbReference type="GO" id="GO:0004842">
    <property type="term" value="F:ubiquitin-protein transferase activity"/>
    <property type="evidence" value="ECO:0007669"/>
    <property type="project" value="TreeGrafter"/>
</dbReference>
<dbReference type="SMART" id="SM00184">
    <property type="entry name" value="RING"/>
    <property type="match status" value="1"/>
</dbReference>
<evidence type="ECO:0000256" key="5">
    <source>
        <dbReference type="SAM" id="MobiDB-lite"/>
    </source>
</evidence>
<dbReference type="Pfam" id="PF00097">
    <property type="entry name" value="zf-C3HC4"/>
    <property type="match status" value="1"/>
</dbReference>
<evidence type="ECO:0000313" key="7">
    <source>
        <dbReference type="EMBL" id="CAZ85540.1"/>
    </source>
</evidence>
<evidence type="ECO:0000256" key="3">
    <source>
        <dbReference type="ARBA" id="ARBA00022833"/>
    </source>
</evidence>
<evidence type="ECO:0000259" key="6">
    <source>
        <dbReference type="PROSITE" id="PS50089"/>
    </source>
</evidence>
<feature type="region of interest" description="Disordered" evidence="5">
    <location>
        <begin position="83"/>
        <end position="130"/>
    </location>
</feature>
<keyword evidence="2 4" id="KW-0863">Zinc-finger</keyword>
<dbReference type="PANTHER" id="PTHR16079">
    <property type="entry name" value="UBIQUITIN LIGASE PROTEIN CHFR"/>
    <property type="match status" value="1"/>
</dbReference>
<dbReference type="KEGG" id="tml:GSTUM_00010460001"/>
<dbReference type="STRING" id="656061.D5GLX3"/>
<proteinExistence type="predicted"/>
<evidence type="ECO:0000256" key="2">
    <source>
        <dbReference type="ARBA" id="ARBA00022771"/>
    </source>
</evidence>
<dbReference type="GO" id="GO:0006511">
    <property type="term" value="P:ubiquitin-dependent protein catabolic process"/>
    <property type="evidence" value="ECO:0007669"/>
    <property type="project" value="TreeGrafter"/>
</dbReference>
<dbReference type="InterPro" id="IPR001841">
    <property type="entry name" value="Znf_RING"/>
</dbReference>
<dbReference type="RefSeq" id="XP_002841349.1">
    <property type="nucleotide sequence ID" value="XM_002841303.1"/>
</dbReference>
<feature type="domain" description="RING-type" evidence="6">
    <location>
        <begin position="12"/>
        <end position="60"/>
    </location>
</feature>
<sequence length="540" mass="58786">MSSSVIEKELTCSICTDILFDPVTFLDCLHANCGACAKSWFASLNNSGSSSNRFTCPACRAVVKEARAGGLLQNLVDDFVKSDPSKDRTLEEKRKMRSLYKPGDKVLPLAGGSSSTPPVGAPRLSQNSPTPSFRIPPPIRLPPGNAFHGSLFPLQTSPNSGPFPQPIFPIASSPGSSLTSSFEQLSVTRDPECHRCSKSLKFAVRGICATCEEAFCTHCYRVNEGCGSSSPPSSSSSSPPHVVIFQKQRPLPQSISFGLFCVTCESFCGGPNGALWLCSSCHSSGDDELWGYCSVCVGKGNCCTHDLELYTKPPRHLVSASPQSPAMEILHQVQQHKRLVSQGDSPNTPRARILARGYTRQTGHWVNCDFCHRRISPDSAFLHCTLCRDGTMDICMQCYDVTRSDADPNSATFRCPQGHNFTLLTQSGNPGSQKVILSPPHDPPEMIPRGQNLNPWTAVALKGHWPDEENSSIGSVSMGDRPGVRMWEYGDQLAFPEGAEIRDVALAFTEEVGSDRVTYYWGWYGGVGGLFEGEYVRIVD</sequence>
<evidence type="ECO:0000313" key="8">
    <source>
        <dbReference type="Proteomes" id="UP000006911"/>
    </source>
</evidence>
<dbReference type="AlphaFoldDB" id="D5GLX3"/>
<gene>
    <name evidence="7" type="ORF">GSTUM_00010460001</name>
</gene>
<dbReference type="eggNOG" id="KOG0802">
    <property type="taxonomic scope" value="Eukaryota"/>
</dbReference>
<dbReference type="InterPro" id="IPR018957">
    <property type="entry name" value="Znf_C3HC4_RING-type"/>
</dbReference>
<feature type="compositionally biased region" description="Basic and acidic residues" evidence="5">
    <location>
        <begin position="83"/>
        <end position="94"/>
    </location>
</feature>
<keyword evidence="3" id="KW-0862">Zinc</keyword>
<dbReference type="Proteomes" id="UP000006911">
    <property type="component" value="Unassembled WGS sequence"/>
</dbReference>
<dbReference type="InParanoid" id="D5GLX3"/>
<dbReference type="GO" id="GO:0008270">
    <property type="term" value="F:zinc ion binding"/>
    <property type="evidence" value="ECO:0007669"/>
    <property type="project" value="UniProtKB-KW"/>
</dbReference>
<dbReference type="HOGENOM" id="CLU_548549_0_0_1"/>
<evidence type="ECO:0000256" key="1">
    <source>
        <dbReference type="ARBA" id="ARBA00022723"/>
    </source>
</evidence>
<dbReference type="InterPro" id="IPR052256">
    <property type="entry name" value="E3_ubiquitin-ligase_CHFR"/>
</dbReference>
<accession>D5GLX3</accession>
<organism evidence="7 8">
    <name type="scientific">Tuber melanosporum (strain Mel28)</name>
    <name type="common">Perigord black truffle</name>
    <dbReference type="NCBI Taxonomy" id="656061"/>
    <lineage>
        <taxon>Eukaryota</taxon>
        <taxon>Fungi</taxon>
        <taxon>Dikarya</taxon>
        <taxon>Ascomycota</taxon>
        <taxon>Pezizomycotina</taxon>
        <taxon>Pezizomycetes</taxon>
        <taxon>Pezizales</taxon>
        <taxon>Tuberaceae</taxon>
        <taxon>Tuber</taxon>
    </lineage>
</organism>
<dbReference type="EMBL" id="FN430351">
    <property type="protein sequence ID" value="CAZ85540.1"/>
    <property type="molecule type" value="Genomic_DNA"/>
</dbReference>
<dbReference type="Gene3D" id="3.30.40.10">
    <property type="entry name" value="Zinc/RING finger domain, C3HC4 (zinc finger)"/>
    <property type="match status" value="1"/>
</dbReference>
<keyword evidence="8" id="KW-1185">Reference proteome</keyword>
<dbReference type="PANTHER" id="PTHR16079:SF4">
    <property type="entry name" value="E3 UBIQUITIN-PROTEIN LIGASE CHFR"/>
    <property type="match status" value="1"/>
</dbReference>
<evidence type="ECO:0000256" key="4">
    <source>
        <dbReference type="PROSITE-ProRule" id="PRU00175"/>
    </source>
</evidence>
<dbReference type="PROSITE" id="PS50089">
    <property type="entry name" value="ZF_RING_2"/>
    <property type="match status" value="1"/>
</dbReference>
<dbReference type="OMA" id="CPGRHEM"/>
<keyword evidence="1" id="KW-0479">Metal-binding</keyword>
<dbReference type="SUPFAM" id="SSF57850">
    <property type="entry name" value="RING/U-box"/>
    <property type="match status" value="1"/>
</dbReference>
<dbReference type="GO" id="GO:0005634">
    <property type="term" value="C:nucleus"/>
    <property type="evidence" value="ECO:0007669"/>
    <property type="project" value="TreeGrafter"/>
</dbReference>
<dbReference type="InterPro" id="IPR013083">
    <property type="entry name" value="Znf_RING/FYVE/PHD"/>
</dbReference>
<dbReference type="GO" id="GO:0016567">
    <property type="term" value="P:protein ubiquitination"/>
    <property type="evidence" value="ECO:0007669"/>
    <property type="project" value="TreeGrafter"/>
</dbReference>
<name>D5GLX3_TUBMM</name>
<protein>
    <submittedName>
        <fullName evidence="7">(Perigord truffle) hypothetical protein</fullName>
    </submittedName>
</protein>
<reference evidence="7 8" key="1">
    <citation type="journal article" date="2010" name="Nature">
        <title>Perigord black truffle genome uncovers evolutionary origins and mechanisms of symbiosis.</title>
        <authorList>
            <person name="Martin F."/>
            <person name="Kohler A."/>
            <person name="Murat C."/>
            <person name="Balestrini R."/>
            <person name="Coutinho P.M."/>
            <person name="Jaillon O."/>
            <person name="Montanini B."/>
            <person name="Morin E."/>
            <person name="Noel B."/>
            <person name="Percudani R."/>
            <person name="Porcel B."/>
            <person name="Rubini A."/>
            <person name="Amicucci A."/>
            <person name="Amselem J."/>
            <person name="Anthouard V."/>
            <person name="Arcioni S."/>
            <person name="Artiguenave F."/>
            <person name="Aury J.M."/>
            <person name="Ballario P."/>
            <person name="Bolchi A."/>
            <person name="Brenna A."/>
            <person name="Brun A."/>
            <person name="Buee M."/>
            <person name="Cantarel B."/>
            <person name="Chevalier G."/>
            <person name="Couloux A."/>
            <person name="Da Silva C."/>
            <person name="Denoeud F."/>
            <person name="Duplessis S."/>
            <person name="Ghignone S."/>
            <person name="Hilselberger B."/>
            <person name="Iotti M."/>
            <person name="Marcais B."/>
            <person name="Mello A."/>
            <person name="Miranda M."/>
            <person name="Pacioni G."/>
            <person name="Quesneville H."/>
            <person name="Riccioni C."/>
            <person name="Ruotolo R."/>
            <person name="Splivallo R."/>
            <person name="Stocchi V."/>
            <person name="Tisserant E."/>
            <person name="Viscomi A.R."/>
            <person name="Zambonelli A."/>
            <person name="Zampieri E."/>
            <person name="Henrissat B."/>
            <person name="Lebrun M.H."/>
            <person name="Paolocci F."/>
            <person name="Bonfante P."/>
            <person name="Ottonello S."/>
            <person name="Wincker P."/>
        </authorList>
    </citation>
    <scope>NUCLEOTIDE SEQUENCE [LARGE SCALE GENOMIC DNA]</scope>
    <source>
        <strain evidence="7 8">Mel28</strain>
    </source>
</reference>